<evidence type="ECO:0000256" key="2">
    <source>
        <dbReference type="ARBA" id="ARBA00022448"/>
    </source>
</evidence>
<dbReference type="SUPFAM" id="SSF53850">
    <property type="entry name" value="Periplasmic binding protein-like II"/>
    <property type="match status" value="1"/>
</dbReference>
<dbReference type="EMBL" id="JABSNM010000007">
    <property type="protein sequence ID" value="NRT56141.1"/>
    <property type="molecule type" value="Genomic_DNA"/>
</dbReference>
<sequence>MNDALPISLPDSRRGLQAWRRAGAAALLALALGPALAQRPVPEQALPESETLRRIVETGTISLGHRESSVPFSYYDSHKRVVGYSHELMLRVVDSLKAELKLPALTIRLVPVTTQNRIPLVRSGTVDLECASTTHTADRARLVSFSTTFFIAGTRLLVRRGSPIRDFSDLDGRTVVVTAGTTSERLLRTHAERRGLHMRFVTARDHEEAFLALESGRAEAFMMDDALLFGARARAVRPDDWEVVGTPMSQEAYACMMRRGDTDFKAAVDRALVRLLQSGEAMRTYQRWFQSPIPPKGLNLNWPPSPAMLQLQRRPNDQPLG</sequence>
<evidence type="ECO:0000256" key="4">
    <source>
        <dbReference type="SAM" id="SignalP"/>
    </source>
</evidence>
<evidence type="ECO:0000313" key="7">
    <source>
        <dbReference type="Proteomes" id="UP001516061"/>
    </source>
</evidence>
<accession>A0ABX2G1G6</accession>
<dbReference type="InterPro" id="IPR051455">
    <property type="entry name" value="Bact_solute-bind_prot3"/>
</dbReference>
<keyword evidence="3 4" id="KW-0732">Signal</keyword>
<evidence type="ECO:0000313" key="6">
    <source>
        <dbReference type="EMBL" id="NRT56141.1"/>
    </source>
</evidence>
<dbReference type="Gene3D" id="3.40.190.10">
    <property type="entry name" value="Periplasmic binding protein-like II"/>
    <property type="match status" value="2"/>
</dbReference>
<feature type="domain" description="Solute-binding protein family 3/N-terminal" evidence="5">
    <location>
        <begin position="60"/>
        <end position="292"/>
    </location>
</feature>
<organism evidence="6 7">
    <name type="scientific">Sphaerotilus uruguayifluvii</name>
    <dbReference type="NCBI Taxonomy" id="2735897"/>
    <lineage>
        <taxon>Bacteria</taxon>
        <taxon>Pseudomonadati</taxon>
        <taxon>Pseudomonadota</taxon>
        <taxon>Betaproteobacteria</taxon>
        <taxon>Burkholderiales</taxon>
        <taxon>Sphaerotilaceae</taxon>
        <taxon>Sphaerotilus</taxon>
    </lineage>
</organism>
<protein>
    <submittedName>
        <fullName evidence="6">Glutamate/aspartate transport system substrate-binding protein</fullName>
    </submittedName>
</protein>
<feature type="signal peptide" evidence="4">
    <location>
        <begin position="1"/>
        <end position="37"/>
    </location>
</feature>
<dbReference type="RefSeq" id="WP_173805119.1">
    <property type="nucleotide sequence ID" value="NZ_JABSNM010000007.1"/>
</dbReference>
<feature type="chain" id="PRO_5046600638" evidence="4">
    <location>
        <begin position="38"/>
        <end position="321"/>
    </location>
</feature>
<dbReference type="CDD" id="cd13688">
    <property type="entry name" value="PBP2_GltI_DEBP"/>
    <property type="match status" value="1"/>
</dbReference>
<dbReference type="PANTHER" id="PTHR30085">
    <property type="entry name" value="AMINO ACID ABC TRANSPORTER PERMEASE"/>
    <property type="match status" value="1"/>
</dbReference>
<evidence type="ECO:0000256" key="3">
    <source>
        <dbReference type="ARBA" id="ARBA00022729"/>
    </source>
</evidence>
<reference evidence="6 7" key="1">
    <citation type="submission" date="2020-05" db="EMBL/GenBank/DDBJ databases">
        <title>Genomic Encyclopedia of Type Strains, Phase IV (KMG-V): Genome sequencing to study the core and pangenomes of soil and plant-associated prokaryotes.</title>
        <authorList>
            <person name="Whitman W."/>
        </authorList>
    </citation>
    <scope>NUCLEOTIDE SEQUENCE [LARGE SCALE GENOMIC DNA]</scope>
    <source>
        <strain evidence="6 7">C29</strain>
    </source>
</reference>
<comment type="caution">
    <text evidence="6">The sequence shown here is derived from an EMBL/GenBank/DDBJ whole genome shotgun (WGS) entry which is preliminary data.</text>
</comment>
<evidence type="ECO:0000256" key="1">
    <source>
        <dbReference type="ARBA" id="ARBA00010333"/>
    </source>
</evidence>
<dbReference type="Proteomes" id="UP001516061">
    <property type="component" value="Unassembled WGS sequence"/>
</dbReference>
<comment type="similarity">
    <text evidence="1">Belongs to the bacterial solute-binding protein 3 family.</text>
</comment>
<proteinExistence type="inferred from homology"/>
<dbReference type="PANTHER" id="PTHR30085:SF2">
    <property type="entry name" value="GLUTAMATE_ASPARTATE IMPORT SOLUTE-BINDING PROTEIN"/>
    <property type="match status" value="1"/>
</dbReference>
<dbReference type="Pfam" id="PF00497">
    <property type="entry name" value="SBP_bac_3"/>
    <property type="match status" value="1"/>
</dbReference>
<name>A0ABX2G1G6_9BURK</name>
<keyword evidence="2" id="KW-0813">Transport</keyword>
<keyword evidence="7" id="KW-1185">Reference proteome</keyword>
<dbReference type="InterPro" id="IPR001638">
    <property type="entry name" value="Solute-binding_3/MltF_N"/>
</dbReference>
<dbReference type="SMART" id="SM00062">
    <property type="entry name" value="PBPb"/>
    <property type="match status" value="1"/>
</dbReference>
<evidence type="ECO:0000259" key="5">
    <source>
        <dbReference type="SMART" id="SM00062"/>
    </source>
</evidence>
<gene>
    <name evidence="6" type="ORF">HNQ01_001877</name>
</gene>